<keyword evidence="4" id="KW-1185">Reference proteome</keyword>
<dbReference type="Gene3D" id="3.40.50.620">
    <property type="entry name" value="HUPs"/>
    <property type="match status" value="1"/>
</dbReference>
<feature type="transmembrane region" description="Helical" evidence="1">
    <location>
        <begin position="35"/>
        <end position="57"/>
    </location>
</feature>
<evidence type="ECO:0000256" key="1">
    <source>
        <dbReference type="SAM" id="Phobius"/>
    </source>
</evidence>
<dbReference type="EMBL" id="AYZM01000125">
    <property type="protein sequence ID" value="KRN21111.1"/>
    <property type="molecule type" value="Genomic_DNA"/>
</dbReference>
<feature type="domain" description="DUF218" evidence="2">
    <location>
        <begin position="72"/>
        <end position="210"/>
    </location>
</feature>
<dbReference type="Proteomes" id="UP000051442">
    <property type="component" value="Unassembled WGS sequence"/>
</dbReference>
<sequence length="244" mass="27324">MRQSPQQVFWQPLTLLLLGLDAFFAAPLLLFPHQFIAWLVALTSGLFLLGIASYALITRWLVLRQPIPSRADYLVVLGAQVTPTGPSPVLTRRLNTAFDYYHQQPFPPKLILSGGQGTGEPTSEATAMAAVALAHHMPQEQLLLEDQSTSTQENFSRSAQLIKTAWRGPHTPTVVVATSDYHLLRSRYWAYRTDLQVTVIGAPTTITSLFHAMTRELLALTWQLKFFCFGIWSSTLLITWFLIG</sequence>
<evidence type="ECO:0000313" key="3">
    <source>
        <dbReference type="EMBL" id="KRN21111.1"/>
    </source>
</evidence>
<dbReference type="AlphaFoldDB" id="A0A0R2F6H9"/>
<dbReference type="CDD" id="cd06259">
    <property type="entry name" value="YdcF-like"/>
    <property type="match status" value="1"/>
</dbReference>
<dbReference type="PANTHER" id="PTHR30336">
    <property type="entry name" value="INNER MEMBRANE PROTEIN, PROBABLE PERMEASE"/>
    <property type="match status" value="1"/>
</dbReference>
<organism evidence="3 4">
    <name type="scientific">Secundilactobacillus similis DSM 23365 = JCM 2765</name>
    <dbReference type="NCBI Taxonomy" id="1423804"/>
    <lineage>
        <taxon>Bacteria</taxon>
        <taxon>Bacillati</taxon>
        <taxon>Bacillota</taxon>
        <taxon>Bacilli</taxon>
        <taxon>Lactobacillales</taxon>
        <taxon>Lactobacillaceae</taxon>
        <taxon>Secundilactobacillus</taxon>
    </lineage>
</organism>
<gene>
    <name evidence="3" type="ORF">FD14_GL001226</name>
</gene>
<keyword evidence="1" id="KW-0472">Membrane</keyword>
<feature type="transmembrane region" description="Helical" evidence="1">
    <location>
        <begin position="224"/>
        <end position="243"/>
    </location>
</feature>
<evidence type="ECO:0000313" key="4">
    <source>
        <dbReference type="Proteomes" id="UP000051442"/>
    </source>
</evidence>
<reference evidence="3 4" key="1">
    <citation type="journal article" date="2015" name="Genome Announc.">
        <title>Expanding the biotechnology potential of lactobacilli through comparative genomics of 213 strains and associated genera.</title>
        <authorList>
            <person name="Sun Z."/>
            <person name="Harris H.M."/>
            <person name="McCann A."/>
            <person name="Guo C."/>
            <person name="Argimon S."/>
            <person name="Zhang W."/>
            <person name="Yang X."/>
            <person name="Jeffery I.B."/>
            <person name="Cooney J.C."/>
            <person name="Kagawa T.F."/>
            <person name="Liu W."/>
            <person name="Song Y."/>
            <person name="Salvetti E."/>
            <person name="Wrobel A."/>
            <person name="Rasinkangas P."/>
            <person name="Parkhill J."/>
            <person name="Rea M.C."/>
            <person name="O'Sullivan O."/>
            <person name="Ritari J."/>
            <person name="Douillard F.P."/>
            <person name="Paul Ross R."/>
            <person name="Yang R."/>
            <person name="Briner A.E."/>
            <person name="Felis G.E."/>
            <person name="de Vos W.M."/>
            <person name="Barrangou R."/>
            <person name="Klaenhammer T.R."/>
            <person name="Caufield P.W."/>
            <person name="Cui Y."/>
            <person name="Zhang H."/>
            <person name="O'Toole P.W."/>
        </authorList>
    </citation>
    <scope>NUCLEOTIDE SEQUENCE [LARGE SCALE GENOMIC DNA]</scope>
    <source>
        <strain evidence="3 4">DSM 23365</strain>
    </source>
</reference>
<proteinExistence type="predicted"/>
<accession>A0A0R2F6H9</accession>
<dbReference type="GO" id="GO:0000270">
    <property type="term" value="P:peptidoglycan metabolic process"/>
    <property type="evidence" value="ECO:0007669"/>
    <property type="project" value="TreeGrafter"/>
</dbReference>
<dbReference type="InterPro" id="IPR051599">
    <property type="entry name" value="Cell_Envelope_Assoc"/>
</dbReference>
<name>A0A0R2F6H9_9LACO</name>
<dbReference type="PANTHER" id="PTHR30336:SF4">
    <property type="entry name" value="ENVELOPE BIOGENESIS FACTOR ELYC"/>
    <property type="match status" value="1"/>
</dbReference>
<dbReference type="Pfam" id="PF02698">
    <property type="entry name" value="DUF218"/>
    <property type="match status" value="1"/>
</dbReference>
<keyword evidence="1" id="KW-1133">Transmembrane helix</keyword>
<dbReference type="PATRIC" id="fig|1423804.4.peg.1321"/>
<dbReference type="InterPro" id="IPR014729">
    <property type="entry name" value="Rossmann-like_a/b/a_fold"/>
</dbReference>
<dbReference type="GO" id="GO:0005886">
    <property type="term" value="C:plasma membrane"/>
    <property type="evidence" value="ECO:0007669"/>
    <property type="project" value="TreeGrafter"/>
</dbReference>
<dbReference type="RefSeq" id="WP_162231419.1">
    <property type="nucleotide sequence ID" value="NZ_AYZM01000125.1"/>
</dbReference>
<protein>
    <recommendedName>
        <fullName evidence="2">DUF218 domain-containing protein</fullName>
    </recommendedName>
</protein>
<keyword evidence="1" id="KW-0812">Transmembrane</keyword>
<evidence type="ECO:0000259" key="2">
    <source>
        <dbReference type="Pfam" id="PF02698"/>
    </source>
</evidence>
<comment type="caution">
    <text evidence="3">The sequence shown here is derived from an EMBL/GenBank/DDBJ whole genome shotgun (WGS) entry which is preliminary data.</text>
</comment>
<dbReference type="GO" id="GO:0043164">
    <property type="term" value="P:Gram-negative-bacterium-type cell wall biogenesis"/>
    <property type="evidence" value="ECO:0007669"/>
    <property type="project" value="TreeGrafter"/>
</dbReference>
<dbReference type="InterPro" id="IPR003848">
    <property type="entry name" value="DUF218"/>
</dbReference>